<dbReference type="STRING" id="665118.SAMN02983003_2649"/>
<evidence type="ECO:0000313" key="3">
    <source>
        <dbReference type="EMBL" id="SFZ85484.1"/>
    </source>
</evidence>
<protein>
    <submittedName>
        <fullName evidence="3">Gluconate 5-dehydrogenase</fullName>
    </submittedName>
</protein>
<dbReference type="PRINTS" id="PR00080">
    <property type="entry name" value="SDRFAMILY"/>
</dbReference>
<name>A0A1K2I146_9HYPH</name>
<organism evidence="3 4">
    <name type="scientific">Devosia enhydra</name>
    <dbReference type="NCBI Taxonomy" id="665118"/>
    <lineage>
        <taxon>Bacteria</taxon>
        <taxon>Pseudomonadati</taxon>
        <taxon>Pseudomonadota</taxon>
        <taxon>Alphaproteobacteria</taxon>
        <taxon>Hyphomicrobiales</taxon>
        <taxon>Devosiaceae</taxon>
        <taxon>Devosia</taxon>
    </lineage>
</organism>
<dbReference type="SUPFAM" id="SSF51735">
    <property type="entry name" value="NAD(P)-binding Rossmann-fold domains"/>
    <property type="match status" value="1"/>
</dbReference>
<dbReference type="EMBL" id="FPKU01000002">
    <property type="protein sequence ID" value="SFZ85484.1"/>
    <property type="molecule type" value="Genomic_DNA"/>
</dbReference>
<dbReference type="PRINTS" id="PR00081">
    <property type="entry name" value="GDHRDH"/>
</dbReference>
<evidence type="ECO:0000256" key="1">
    <source>
        <dbReference type="ARBA" id="ARBA00006484"/>
    </source>
</evidence>
<dbReference type="PANTHER" id="PTHR43639">
    <property type="entry name" value="OXIDOREDUCTASE, SHORT-CHAIN DEHYDROGENASE/REDUCTASE FAMILY (AFU_ORTHOLOGUE AFUA_5G02870)"/>
    <property type="match status" value="1"/>
</dbReference>
<sequence length="256" mass="26553">MAGRTVCITGSTQGIGLGIARAFAQAGYRIVLNSHRRDAAAEAAIAEIGALTETAFCEVDLSLSGGGEKLVAEAIGQWGHLDTLVNNAGTFADTSFGELTEAIFERTFALNVRAYLFAAQAFANAVPEGAEGRSIICVGSTNSMAAERNSVIYDTSKGAVLMLVKSLAVTLAARGIRVNGLGPGLVRTPLTEGALSNDLLRAQLSRQIPLGRIGVPDDIGGAAVFLASPEARYITGQMLFVDGGILANQLSWGLDP</sequence>
<dbReference type="AlphaFoldDB" id="A0A1K2I146"/>
<keyword evidence="2" id="KW-0560">Oxidoreductase</keyword>
<evidence type="ECO:0000256" key="2">
    <source>
        <dbReference type="ARBA" id="ARBA00023002"/>
    </source>
</evidence>
<dbReference type="Proteomes" id="UP000183447">
    <property type="component" value="Unassembled WGS sequence"/>
</dbReference>
<dbReference type="CDD" id="cd05233">
    <property type="entry name" value="SDR_c"/>
    <property type="match status" value="1"/>
</dbReference>
<dbReference type="NCBIfam" id="NF005559">
    <property type="entry name" value="PRK07231.1"/>
    <property type="match status" value="1"/>
</dbReference>
<dbReference type="InterPro" id="IPR036291">
    <property type="entry name" value="NAD(P)-bd_dom_sf"/>
</dbReference>
<dbReference type="Pfam" id="PF13561">
    <property type="entry name" value="adh_short_C2"/>
    <property type="match status" value="1"/>
</dbReference>
<dbReference type="InterPro" id="IPR002347">
    <property type="entry name" value="SDR_fam"/>
</dbReference>
<dbReference type="PANTHER" id="PTHR43639:SF1">
    <property type="entry name" value="SHORT-CHAIN DEHYDROGENASE_REDUCTASE FAMILY PROTEIN"/>
    <property type="match status" value="1"/>
</dbReference>
<gene>
    <name evidence="3" type="ORF">SAMN02983003_2649</name>
</gene>
<dbReference type="Gene3D" id="3.40.50.720">
    <property type="entry name" value="NAD(P)-binding Rossmann-like Domain"/>
    <property type="match status" value="1"/>
</dbReference>
<dbReference type="OrthoDB" id="9803333at2"/>
<reference evidence="3 4" key="1">
    <citation type="submission" date="2016-11" db="EMBL/GenBank/DDBJ databases">
        <authorList>
            <person name="Jaros S."/>
            <person name="Januszkiewicz K."/>
            <person name="Wedrychowicz H."/>
        </authorList>
    </citation>
    <scope>NUCLEOTIDE SEQUENCE [LARGE SCALE GENOMIC DNA]</scope>
    <source>
        <strain evidence="3 4">ATCC 23634</strain>
    </source>
</reference>
<accession>A0A1K2I146</accession>
<dbReference type="RefSeq" id="WP_072343786.1">
    <property type="nucleotide sequence ID" value="NZ_FPKU01000002.1"/>
</dbReference>
<proteinExistence type="inferred from homology"/>
<keyword evidence="4" id="KW-1185">Reference proteome</keyword>
<dbReference type="FunFam" id="3.40.50.720:FF:000084">
    <property type="entry name" value="Short-chain dehydrogenase reductase"/>
    <property type="match status" value="1"/>
</dbReference>
<comment type="similarity">
    <text evidence="1">Belongs to the short-chain dehydrogenases/reductases (SDR) family.</text>
</comment>
<dbReference type="GO" id="GO:0016491">
    <property type="term" value="F:oxidoreductase activity"/>
    <property type="evidence" value="ECO:0007669"/>
    <property type="project" value="UniProtKB-KW"/>
</dbReference>
<evidence type="ECO:0000313" key="4">
    <source>
        <dbReference type="Proteomes" id="UP000183447"/>
    </source>
</evidence>